<keyword evidence="2" id="KW-1185">Reference proteome</keyword>
<organism evidence="1 2">
    <name type="scientific">Reticulomyxa filosa</name>
    <dbReference type="NCBI Taxonomy" id="46433"/>
    <lineage>
        <taxon>Eukaryota</taxon>
        <taxon>Sar</taxon>
        <taxon>Rhizaria</taxon>
        <taxon>Retaria</taxon>
        <taxon>Foraminifera</taxon>
        <taxon>Monothalamids</taxon>
        <taxon>Reticulomyxidae</taxon>
        <taxon>Reticulomyxa</taxon>
    </lineage>
</organism>
<reference evidence="1 2" key="1">
    <citation type="journal article" date="2013" name="Curr. Biol.">
        <title>The Genome of the Foraminiferan Reticulomyxa filosa.</title>
        <authorList>
            <person name="Glockner G."/>
            <person name="Hulsmann N."/>
            <person name="Schleicher M."/>
            <person name="Noegel A.A."/>
            <person name="Eichinger L."/>
            <person name="Gallinger C."/>
            <person name="Pawlowski J."/>
            <person name="Sierra R."/>
            <person name="Euteneuer U."/>
            <person name="Pillet L."/>
            <person name="Moustafa A."/>
            <person name="Platzer M."/>
            <person name="Groth M."/>
            <person name="Szafranski K."/>
            <person name="Schliwa M."/>
        </authorList>
    </citation>
    <scope>NUCLEOTIDE SEQUENCE [LARGE SCALE GENOMIC DNA]</scope>
</reference>
<feature type="non-terminal residue" evidence="1">
    <location>
        <position position="1"/>
    </location>
</feature>
<gene>
    <name evidence="1" type="ORF">RFI_35563</name>
</gene>
<dbReference type="AlphaFoldDB" id="X6LKL4"/>
<name>X6LKL4_RETFI</name>
<dbReference type="Proteomes" id="UP000023152">
    <property type="component" value="Unassembled WGS sequence"/>
</dbReference>
<comment type="caution">
    <text evidence="1">The sequence shown here is derived from an EMBL/GenBank/DDBJ whole genome shotgun (WGS) entry which is preliminary data.</text>
</comment>
<protein>
    <submittedName>
        <fullName evidence="1">Uncharacterized protein</fullName>
    </submittedName>
</protein>
<sequence>KNVSFFGISRSKKFFLDFVKSVDRNMKTQFNQKKALKNLREKTNKYLLGEMRHKTIEQKSEKKKQNQLELRCLFLNFIFLKKHQIKCVKVKSW</sequence>
<accession>X6LKL4</accession>
<proteinExistence type="predicted"/>
<feature type="non-terminal residue" evidence="1">
    <location>
        <position position="93"/>
    </location>
</feature>
<evidence type="ECO:0000313" key="1">
    <source>
        <dbReference type="EMBL" id="ETO01876.1"/>
    </source>
</evidence>
<evidence type="ECO:0000313" key="2">
    <source>
        <dbReference type="Proteomes" id="UP000023152"/>
    </source>
</evidence>
<dbReference type="EMBL" id="ASPP01037207">
    <property type="protein sequence ID" value="ETO01876.1"/>
    <property type="molecule type" value="Genomic_DNA"/>
</dbReference>